<dbReference type="Gene3D" id="3.30.70.1060">
    <property type="entry name" value="Dimeric alpha+beta barrel"/>
    <property type="match status" value="1"/>
</dbReference>
<organism evidence="11">
    <name type="scientific">Streptomyces sp. NBC_00119</name>
    <dbReference type="NCBI Taxonomy" id="2975659"/>
    <lineage>
        <taxon>Bacteria</taxon>
        <taxon>Bacillati</taxon>
        <taxon>Actinomycetota</taxon>
        <taxon>Actinomycetes</taxon>
        <taxon>Kitasatosporales</taxon>
        <taxon>Streptomycetaceae</taxon>
        <taxon>Streptomyces</taxon>
    </lineage>
</organism>
<evidence type="ECO:0000256" key="5">
    <source>
        <dbReference type="ARBA" id="ARBA00012070"/>
    </source>
</evidence>
<reference evidence="11" key="1">
    <citation type="submission" date="2022-10" db="EMBL/GenBank/DDBJ databases">
        <title>The complete genomes of actinobacterial strains from the NBC collection.</title>
        <authorList>
            <person name="Joergensen T.S."/>
            <person name="Alvarez Arevalo M."/>
            <person name="Sterndorff E.B."/>
            <person name="Faurdal D."/>
            <person name="Vuksanovic O."/>
            <person name="Mourched A.-S."/>
            <person name="Charusanti P."/>
            <person name="Shaw S."/>
            <person name="Blin K."/>
            <person name="Weber T."/>
        </authorList>
    </citation>
    <scope>NUCLEOTIDE SEQUENCE</scope>
    <source>
        <strain evidence="11">NBC_00119</strain>
    </source>
</reference>
<dbReference type="Pfam" id="PF02426">
    <property type="entry name" value="MIase"/>
    <property type="match status" value="1"/>
</dbReference>
<gene>
    <name evidence="11" type="primary">catC</name>
    <name evidence="11" type="ORF">OHU69_45360</name>
</gene>
<dbReference type="GO" id="GO:0042952">
    <property type="term" value="P:beta-ketoadipate pathway"/>
    <property type="evidence" value="ECO:0007669"/>
    <property type="project" value="UniProtKB-UniRule"/>
</dbReference>
<dbReference type="InterPro" id="IPR011008">
    <property type="entry name" value="Dimeric_a/b-barrel"/>
</dbReference>
<dbReference type="EC" id="5.3.3.4" evidence="5 8"/>
<evidence type="ECO:0000256" key="3">
    <source>
        <dbReference type="ARBA" id="ARBA00010882"/>
    </source>
</evidence>
<comment type="pathway">
    <text evidence="2 9">Aromatic compound metabolism; beta-ketoadipate pathway; 5-oxo-4,5-dihydro-2-furylacetate from catechol: step 3/3.</text>
</comment>
<comment type="catalytic activity">
    <reaction evidence="1 9">
        <text>(S)-muconolactone = (4,5-dihydro-5-oxofuran-2-yl)-acetate</text>
        <dbReference type="Rhea" id="RHEA:12348"/>
        <dbReference type="ChEBI" id="CHEBI:58425"/>
        <dbReference type="ChEBI" id="CHEBI:58736"/>
        <dbReference type="EC" id="5.3.3.4"/>
    </reaction>
</comment>
<comment type="subunit">
    <text evidence="4">Homodecamer.</text>
</comment>
<evidence type="ECO:0000256" key="1">
    <source>
        <dbReference type="ARBA" id="ARBA00001739"/>
    </source>
</evidence>
<sequence length="98" mass="11229">MLFAVKMDVRIPNDLHPDVRADTLAREKAYSQELQRKGIWPHIWRCVGQYSNLSVFDVRDNDELHDILWGLPLFPYMEIEVTPLALHPSDIAATGEAA</sequence>
<evidence type="ECO:0000256" key="6">
    <source>
        <dbReference type="ARBA" id="ARBA00022797"/>
    </source>
</evidence>
<dbReference type="EMBL" id="CP108195">
    <property type="protein sequence ID" value="WTS17629.1"/>
    <property type="molecule type" value="Genomic_DNA"/>
</dbReference>
<accession>A0AAU1UK63</accession>
<dbReference type="NCBIfam" id="TIGR03221">
    <property type="entry name" value="muco_delta"/>
    <property type="match status" value="1"/>
</dbReference>
<comment type="similarity">
    <text evidence="3 9">Belongs to the muconolactone Delta-isomerase family.</text>
</comment>
<evidence type="ECO:0000256" key="9">
    <source>
        <dbReference type="PIRNR" id="PIRNR001486"/>
    </source>
</evidence>
<dbReference type="AlphaFoldDB" id="A0AAU1UK63"/>
<dbReference type="GO" id="GO:0016159">
    <property type="term" value="F:muconolactone delta-isomerase activity"/>
    <property type="evidence" value="ECO:0007669"/>
    <property type="project" value="UniProtKB-UniRule"/>
</dbReference>
<evidence type="ECO:0000256" key="2">
    <source>
        <dbReference type="ARBA" id="ARBA00005193"/>
    </source>
</evidence>
<evidence type="ECO:0000256" key="7">
    <source>
        <dbReference type="ARBA" id="ARBA00023235"/>
    </source>
</evidence>
<evidence type="ECO:0000256" key="4">
    <source>
        <dbReference type="ARBA" id="ARBA00011365"/>
    </source>
</evidence>
<evidence type="ECO:0000259" key="10">
    <source>
        <dbReference type="Pfam" id="PF02426"/>
    </source>
</evidence>
<evidence type="ECO:0000313" key="11">
    <source>
        <dbReference type="EMBL" id="WTS17629.1"/>
    </source>
</evidence>
<proteinExistence type="inferred from homology"/>
<name>A0AAU1UK63_9ACTN</name>
<keyword evidence="7 9" id="KW-0413">Isomerase</keyword>
<dbReference type="InterPro" id="IPR003464">
    <property type="entry name" value="Muconolactone_d_Isoase"/>
</dbReference>
<dbReference type="SUPFAM" id="SSF54909">
    <property type="entry name" value="Dimeric alpha+beta barrel"/>
    <property type="match status" value="1"/>
</dbReference>
<feature type="domain" description="Muconolactone isomerase" evidence="10">
    <location>
        <begin position="1"/>
        <end position="90"/>
    </location>
</feature>
<dbReference type="InterPro" id="IPR026029">
    <property type="entry name" value="MLI_dom"/>
</dbReference>
<evidence type="ECO:0000256" key="8">
    <source>
        <dbReference type="NCBIfam" id="TIGR03221"/>
    </source>
</evidence>
<protein>
    <recommendedName>
        <fullName evidence="5 8">Muconolactone Delta-isomerase</fullName>
        <shortName evidence="9">MIase</shortName>
        <ecNumber evidence="5 8">5.3.3.4</ecNumber>
    </recommendedName>
</protein>
<dbReference type="PIRSF" id="PIRSF001486">
    <property type="entry name" value="CatC"/>
    <property type="match status" value="1"/>
</dbReference>
<keyword evidence="6 9" id="KW-0058">Aromatic hydrocarbons catabolism</keyword>